<evidence type="ECO:0000313" key="2">
    <source>
        <dbReference type="Proteomes" id="UP000001732"/>
    </source>
</evidence>
<name>B5Y8L8_COPPD</name>
<accession>B5Y8L8</accession>
<sequence length="96" mass="11322">MNHNEEHEHNHEEMEEVIISFTDENDVEHQYALIEELSVGEALYGVFAPVEEEGDLLVFRIEDDQLVEIESDEEFEKVKEAWEALLEAEDEEEEEE</sequence>
<organism evidence="1 2">
    <name type="scientific">Coprothermobacter proteolyticus (strain ATCC 35245 / DSM 5265 / OCM 4 / BT)</name>
    <dbReference type="NCBI Taxonomy" id="309798"/>
    <lineage>
        <taxon>Bacteria</taxon>
        <taxon>Pseudomonadati</taxon>
        <taxon>Coprothermobacterota</taxon>
        <taxon>Coprothermobacteria</taxon>
        <taxon>Coprothermobacterales</taxon>
        <taxon>Coprothermobacteraceae</taxon>
        <taxon>Coprothermobacter</taxon>
    </lineage>
</organism>
<dbReference type="Proteomes" id="UP000001732">
    <property type="component" value="Chromosome"/>
</dbReference>
<dbReference type="HOGENOM" id="CLU_146610_8_1_9"/>
<dbReference type="EMBL" id="CP001145">
    <property type="protein sequence ID" value="ACI17944.1"/>
    <property type="molecule type" value="Genomic_DNA"/>
</dbReference>
<evidence type="ECO:0008006" key="3">
    <source>
        <dbReference type="Google" id="ProtNLM"/>
    </source>
</evidence>
<reference evidence="1 2" key="2">
    <citation type="journal article" date="2014" name="Genome Announc.">
        <title>Complete Genome Sequence of Coprothermobacter proteolyticus DSM 5265.</title>
        <authorList>
            <person name="Alexiev A."/>
            <person name="Coil D.A."/>
            <person name="Badger J.H."/>
            <person name="Enticknap J."/>
            <person name="Ward N."/>
            <person name="Robb F.T."/>
            <person name="Eisen J.A."/>
        </authorList>
    </citation>
    <scope>NUCLEOTIDE SEQUENCE [LARGE SCALE GENOMIC DNA]</scope>
    <source>
        <strain evidence="2">ATCC 35245 / DSM 5265 / OCM 4 / BT</strain>
    </source>
</reference>
<reference evidence="2" key="1">
    <citation type="submission" date="2008-08" db="EMBL/GenBank/DDBJ databases">
        <title>The complete genome sequence of Coprothermobacter proteolyticus strain ATCC 5245 / DSM 5265 / BT.</title>
        <authorList>
            <person name="Dodson R.J."/>
            <person name="Durkin A.S."/>
            <person name="Wu M."/>
            <person name="Eisen J."/>
            <person name="Sutton G."/>
        </authorList>
    </citation>
    <scope>NUCLEOTIDE SEQUENCE [LARGE SCALE GENOMIC DNA]</scope>
    <source>
        <strain evidence="2">ATCC 35245 / DSM 5265 / OCM 4 / BT</strain>
    </source>
</reference>
<dbReference type="OrthoDB" id="9811971at2"/>
<evidence type="ECO:0000313" key="1">
    <source>
        <dbReference type="EMBL" id="ACI17944.1"/>
    </source>
</evidence>
<dbReference type="STRING" id="309798.COPRO5265_0768"/>
<protein>
    <recommendedName>
        <fullName evidence="3">DUF1292 domain-containing protein</fullName>
    </recommendedName>
</protein>
<dbReference type="Pfam" id="PF06949">
    <property type="entry name" value="DUF1292"/>
    <property type="match status" value="1"/>
</dbReference>
<keyword evidence="2" id="KW-1185">Reference proteome</keyword>
<dbReference type="InterPro" id="IPR009711">
    <property type="entry name" value="UPF0473"/>
</dbReference>
<dbReference type="RefSeq" id="WP_012544595.1">
    <property type="nucleotide sequence ID" value="NC_011295.1"/>
</dbReference>
<gene>
    <name evidence="1" type="ordered locus">COPRO5265_0768</name>
</gene>
<dbReference type="AlphaFoldDB" id="B5Y8L8"/>
<dbReference type="KEGG" id="cpo:COPRO5265_0768"/>
<proteinExistence type="predicted"/>